<evidence type="ECO:0000313" key="3">
    <source>
        <dbReference type="Proteomes" id="UP000003688"/>
    </source>
</evidence>
<organism evidence="2 3">
    <name type="scientific">Pedosphaera parvula (strain Ellin514)</name>
    <dbReference type="NCBI Taxonomy" id="320771"/>
    <lineage>
        <taxon>Bacteria</taxon>
        <taxon>Pseudomonadati</taxon>
        <taxon>Verrucomicrobiota</taxon>
        <taxon>Pedosphaerae</taxon>
        <taxon>Pedosphaerales</taxon>
        <taxon>Pedosphaeraceae</taxon>
        <taxon>Pedosphaera</taxon>
    </lineage>
</organism>
<evidence type="ECO:0000256" key="1">
    <source>
        <dbReference type="SAM" id="Phobius"/>
    </source>
</evidence>
<dbReference type="Gene3D" id="2.30.42.10">
    <property type="match status" value="1"/>
</dbReference>
<dbReference type="EMBL" id="ABOX02000002">
    <property type="protein sequence ID" value="EEF63096.1"/>
    <property type="molecule type" value="Genomic_DNA"/>
</dbReference>
<name>B9XAR1_PEDPL</name>
<sequence precursor="true">MSENSGKRVGLGIGLAVFILSIAVGAYWFTSNRPKKVVNKPLTIVGVGLYVIRDPKTRQFQVTRIFPNSPAEKAGLIPGVILNKVDHLLAETNNIKGLSALLRGPVGSKVILETIDPSGATNEVQLTREQFVNHSGADPKADASTVAP</sequence>
<comment type="caution">
    <text evidence="2">The sequence shown here is derived from an EMBL/GenBank/DDBJ whole genome shotgun (WGS) entry which is preliminary data.</text>
</comment>
<reference evidence="2 3" key="1">
    <citation type="journal article" date="2011" name="J. Bacteriol.">
        <title>Genome sequence of 'Pedosphaera parvula' Ellin514, an aerobic Verrucomicrobial isolate from pasture soil.</title>
        <authorList>
            <person name="Kant R."/>
            <person name="van Passel M.W."/>
            <person name="Sangwan P."/>
            <person name="Palva A."/>
            <person name="Lucas S."/>
            <person name="Copeland A."/>
            <person name="Lapidus A."/>
            <person name="Glavina Del Rio T."/>
            <person name="Dalin E."/>
            <person name="Tice H."/>
            <person name="Bruce D."/>
            <person name="Goodwin L."/>
            <person name="Pitluck S."/>
            <person name="Chertkov O."/>
            <person name="Larimer F.W."/>
            <person name="Land M.L."/>
            <person name="Hauser L."/>
            <person name="Brettin T.S."/>
            <person name="Detter J.C."/>
            <person name="Han S."/>
            <person name="de Vos W.M."/>
            <person name="Janssen P.H."/>
            <person name="Smidt H."/>
        </authorList>
    </citation>
    <scope>NUCLEOTIDE SEQUENCE [LARGE SCALE GENOMIC DNA]</scope>
    <source>
        <strain evidence="2 3">Ellin514</strain>
    </source>
</reference>
<evidence type="ECO:0008006" key="4">
    <source>
        <dbReference type="Google" id="ProtNLM"/>
    </source>
</evidence>
<dbReference type="OrthoDB" id="3521766at2"/>
<proteinExistence type="predicted"/>
<keyword evidence="1" id="KW-0472">Membrane</keyword>
<dbReference type="RefSeq" id="WP_007412909.1">
    <property type="nucleotide sequence ID" value="NZ_ABOX02000002.1"/>
</dbReference>
<dbReference type="InterPro" id="IPR036034">
    <property type="entry name" value="PDZ_sf"/>
</dbReference>
<dbReference type="SUPFAM" id="SSF50156">
    <property type="entry name" value="PDZ domain-like"/>
    <property type="match status" value="1"/>
</dbReference>
<dbReference type="Proteomes" id="UP000003688">
    <property type="component" value="Unassembled WGS sequence"/>
</dbReference>
<gene>
    <name evidence="2" type="ORF">Cflav_PD5731</name>
</gene>
<dbReference type="AlphaFoldDB" id="B9XAR1"/>
<keyword evidence="1" id="KW-0812">Transmembrane</keyword>
<keyword evidence="3" id="KW-1185">Reference proteome</keyword>
<protein>
    <recommendedName>
        <fullName evidence="4">PDZ domain-containing protein</fullName>
    </recommendedName>
</protein>
<evidence type="ECO:0000313" key="2">
    <source>
        <dbReference type="EMBL" id="EEF63096.1"/>
    </source>
</evidence>
<keyword evidence="1" id="KW-1133">Transmembrane helix</keyword>
<dbReference type="STRING" id="320771.Cflav_PD5731"/>
<feature type="transmembrane region" description="Helical" evidence="1">
    <location>
        <begin position="9"/>
        <end position="29"/>
    </location>
</feature>
<accession>B9XAR1</accession>